<dbReference type="PANTHER" id="PTHR47959:SF17">
    <property type="entry name" value="ATP-DEPENDENT RNA HELICASE DEAD BOX FAMILY"/>
    <property type="match status" value="1"/>
</dbReference>
<dbReference type="Proteomes" id="UP000194161">
    <property type="component" value="Chromosome"/>
</dbReference>
<dbReference type="InterPro" id="IPR011545">
    <property type="entry name" value="DEAD/DEAH_box_helicase_dom"/>
</dbReference>
<feature type="compositionally biased region" description="Low complexity" evidence="8">
    <location>
        <begin position="604"/>
        <end position="615"/>
    </location>
</feature>
<dbReference type="OrthoDB" id="8520957at2"/>
<keyword evidence="2 7" id="KW-0378">Hydrolase</keyword>
<reference evidence="12 13" key="1">
    <citation type="submission" date="2017-05" db="EMBL/GenBank/DDBJ databases">
        <title>Complete and WGS of Bordetella genogroups.</title>
        <authorList>
            <person name="Spilker T."/>
            <person name="LiPuma J."/>
        </authorList>
    </citation>
    <scope>NUCLEOTIDE SEQUENCE [LARGE SCALE GENOMIC DNA]</scope>
    <source>
        <strain evidence="12 13">AU7206</strain>
    </source>
</reference>
<evidence type="ECO:0000256" key="7">
    <source>
        <dbReference type="RuleBase" id="RU000492"/>
    </source>
</evidence>
<dbReference type="InterPro" id="IPR014001">
    <property type="entry name" value="Helicase_ATP-bd"/>
</dbReference>
<feature type="domain" description="Helicase C-terminal" evidence="10">
    <location>
        <begin position="247"/>
        <end position="392"/>
    </location>
</feature>
<feature type="compositionally biased region" description="Gly residues" evidence="8">
    <location>
        <begin position="398"/>
        <end position="419"/>
    </location>
</feature>
<dbReference type="RefSeq" id="WP_086080559.1">
    <property type="nucleotide sequence ID" value="NZ_CP021111.1"/>
</dbReference>
<dbReference type="SMART" id="SM00490">
    <property type="entry name" value="HELICc"/>
    <property type="match status" value="1"/>
</dbReference>
<dbReference type="GO" id="GO:0003676">
    <property type="term" value="F:nucleic acid binding"/>
    <property type="evidence" value="ECO:0007669"/>
    <property type="project" value="InterPro"/>
</dbReference>
<dbReference type="PROSITE" id="PS00039">
    <property type="entry name" value="DEAD_ATP_HELICASE"/>
    <property type="match status" value="1"/>
</dbReference>
<feature type="domain" description="DEAD-box RNA helicase Q" evidence="11">
    <location>
        <begin position="13"/>
        <end position="41"/>
    </location>
</feature>
<dbReference type="PANTHER" id="PTHR47959">
    <property type="entry name" value="ATP-DEPENDENT RNA HELICASE RHLE-RELATED"/>
    <property type="match status" value="1"/>
</dbReference>
<dbReference type="GO" id="GO:0003724">
    <property type="term" value="F:RNA helicase activity"/>
    <property type="evidence" value="ECO:0007669"/>
    <property type="project" value="InterPro"/>
</dbReference>
<evidence type="ECO:0000259" key="9">
    <source>
        <dbReference type="PROSITE" id="PS51192"/>
    </source>
</evidence>
<dbReference type="InterPro" id="IPR001650">
    <property type="entry name" value="Helicase_C-like"/>
</dbReference>
<feature type="compositionally biased region" description="Basic and acidic residues" evidence="8">
    <location>
        <begin position="443"/>
        <end position="603"/>
    </location>
</feature>
<evidence type="ECO:0000313" key="13">
    <source>
        <dbReference type="Proteomes" id="UP000194161"/>
    </source>
</evidence>
<evidence type="ECO:0000256" key="4">
    <source>
        <dbReference type="ARBA" id="ARBA00022840"/>
    </source>
</evidence>
<dbReference type="Pfam" id="PF00270">
    <property type="entry name" value="DEAD"/>
    <property type="match status" value="1"/>
</dbReference>
<dbReference type="CDD" id="cd18787">
    <property type="entry name" value="SF2_C_DEAD"/>
    <property type="match status" value="1"/>
</dbReference>
<dbReference type="InterPro" id="IPR050079">
    <property type="entry name" value="DEAD_box_RNA_helicase"/>
</dbReference>
<organism evidence="12 13">
    <name type="scientific">Bordetella genomosp. 13</name>
    <dbReference type="NCBI Taxonomy" id="463040"/>
    <lineage>
        <taxon>Bacteria</taxon>
        <taxon>Pseudomonadati</taxon>
        <taxon>Pseudomonadota</taxon>
        <taxon>Betaproteobacteria</taxon>
        <taxon>Burkholderiales</taxon>
        <taxon>Alcaligenaceae</taxon>
        <taxon>Bordetella</taxon>
    </lineage>
</organism>
<evidence type="ECO:0000256" key="8">
    <source>
        <dbReference type="SAM" id="MobiDB-lite"/>
    </source>
</evidence>
<dbReference type="GO" id="GO:0005524">
    <property type="term" value="F:ATP binding"/>
    <property type="evidence" value="ECO:0007669"/>
    <property type="project" value="UniProtKB-KW"/>
</dbReference>
<comment type="similarity">
    <text evidence="5 7">Belongs to the DEAD box helicase family.</text>
</comment>
<dbReference type="Gene3D" id="3.40.50.300">
    <property type="entry name" value="P-loop containing nucleotide triphosphate hydrolases"/>
    <property type="match status" value="2"/>
</dbReference>
<accession>A0A1W6ZHX9</accession>
<dbReference type="PROSITE" id="PS51195">
    <property type="entry name" value="Q_MOTIF"/>
    <property type="match status" value="1"/>
</dbReference>
<evidence type="ECO:0000256" key="5">
    <source>
        <dbReference type="ARBA" id="ARBA00038437"/>
    </source>
</evidence>
<evidence type="ECO:0000256" key="1">
    <source>
        <dbReference type="ARBA" id="ARBA00022741"/>
    </source>
</evidence>
<keyword evidence="3 7" id="KW-0347">Helicase</keyword>
<feature type="region of interest" description="Disordered" evidence="8">
    <location>
        <begin position="383"/>
        <end position="622"/>
    </location>
</feature>
<dbReference type="GO" id="GO:0005829">
    <property type="term" value="C:cytosol"/>
    <property type="evidence" value="ECO:0007669"/>
    <property type="project" value="TreeGrafter"/>
</dbReference>
<dbReference type="SMART" id="SM00487">
    <property type="entry name" value="DEXDc"/>
    <property type="match status" value="1"/>
</dbReference>
<evidence type="ECO:0000313" key="12">
    <source>
        <dbReference type="EMBL" id="ARP96912.1"/>
    </source>
</evidence>
<dbReference type="STRING" id="463040.CAL15_22615"/>
<dbReference type="EMBL" id="CP021111">
    <property type="protein sequence ID" value="ARP96912.1"/>
    <property type="molecule type" value="Genomic_DNA"/>
</dbReference>
<dbReference type="InterPro" id="IPR000629">
    <property type="entry name" value="RNA-helicase_DEAD-box_CS"/>
</dbReference>
<feature type="domain" description="Helicase ATP-binding" evidence="9">
    <location>
        <begin position="44"/>
        <end position="219"/>
    </location>
</feature>
<dbReference type="KEGG" id="bgm:CAL15_22615"/>
<name>A0A1W6ZHX9_9BORD</name>
<evidence type="ECO:0000259" key="11">
    <source>
        <dbReference type="PROSITE" id="PS51195"/>
    </source>
</evidence>
<dbReference type="PROSITE" id="PS51194">
    <property type="entry name" value="HELICASE_CTER"/>
    <property type="match status" value="1"/>
</dbReference>
<keyword evidence="1 7" id="KW-0547">Nucleotide-binding</keyword>
<dbReference type="InterPro" id="IPR044742">
    <property type="entry name" value="DEAD/DEAH_RhlB"/>
</dbReference>
<dbReference type="AlphaFoldDB" id="A0A1W6ZHX9"/>
<dbReference type="InterPro" id="IPR027417">
    <property type="entry name" value="P-loop_NTPase"/>
</dbReference>
<sequence>MRICRLARQGKVMSFAELGLAPAILSAISEAGFSTATSVQAAAIPQALAGHDLMVSSQTGSGKTAAFMLPALHRIAQQTGNGGVGVQVLVLAPTRELALQVAEATQSYGRNLPGLRTATVVGGMPYGAQLKALSRRVDVLVATPGRLIDHLQAGRVKLNTVHTLVLDEADRMLDMGFIEDIETIIGRLPNERQTLLFSATLDGTVAKLAARMMREPQRIEVAGQKEKHANITQSLLYADDAAHKMQLLDHVLRDVRLDQAIVFTSTKRGADDLADRLSEQGFAAAALHGDMNQRQRTRTLTQLQRGQVRVLVATDVAARGIDVQGISHAVNFDLPMQAEDYVHRIGRTGRAGRDGLAYTLATHAERHKIRRIENYIGQSISSETIAGLEPQRTPRPASGGGFARNGKPGGGKRPGGFGGPRREGWVPREGGAPRGPRSFDGPPAREFRGERPEGGAREFSPRREGGYGERREGFKPRGEGFQREGGYGERREGFKPRGEGFQRTGEGFKREGGYGERREGFKPRAEGFQRTGEGFKREGGYGERREGFKPRAEGFQRTGEGVKREGGYGERREGFKPRGEGFQRAGEGFKREGGYGERREGFKPRGAAGPRPAGKPGRRDYA</sequence>
<feature type="short sequence motif" description="Q motif" evidence="6">
    <location>
        <begin position="13"/>
        <end position="41"/>
    </location>
</feature>
<dbReference type="GO" id="GO:0016787">
    <property type="term" value="F:hydrolase activity"/>
    <property type="evidence" value="ECO:0007669"/>
    <property type="project" value="UniProtKB-KW"/>
</dbReference>
<dbReference type="PROSITE" id="PS51192">
    <property type="entry name" value="HELICASE_ATP_BIND_1"/>
    <property type="match status" value="1"/>
</dbReference>
<protein>
    <submittedName>
        <fullName evidence="12">RNA helicase</fullName>
    </submittedName>
</protein>
<keyword evidence="4 7" id="KW-0067">ATP-binding</keyword>
<dbReference type="CDD" id="cd00268">
    <property type="entry name" value="DEADc"/>
    <property type="match status" value="1"/>
</dbReference>
<evidence type="ECO:0000259" key="10">
    <source>
        <dbReference type="PROSITE" id="PS51194"/>
    </source>
</evidence>
<dbReference type="InterPro" id="IPR014014">
    <property type="entry name" value="RNA_helicase_DEAD_Q_motif"/>
</dbReference>
<keyword evidence="13" id="KW-1185">Reference proteome</keyword>
<gene>
    <name evidence="12" type="ORF">CAL15_22615</name>
</gene>
<proteinExistence type="inferred from homology"/>
<dbReference type="SUPFAM" id="SSF52540">
    <property type="entry name" value="P-loop containing nucleoside triphosphate hydrolases"/>
    <property type="match status" value="1"/>
</dbReference>
<dbReference type="Pfam" id="PF00271">
    <property type="entry name" value="Helicase_C"/>
    <property type="match status" value="1"/>
</dbReference>
<evidence type="ECO:0000256" key="3">
    <source>
        <dbReference type="ARBA" id="ARBA00022806"/>
    </source>
</evidence>
<evidence type="ECO:0000256" key="2">
    <source>
        <dbReference type="ARBA" id="ARBA00022801"/>
    </source>
</evidence>
<evidence type="ECO:0000256" key="6">
    <source>
        <dbReference type="PROSITE-ProRule" id="PRU00552"/>
    </source>
</evidence>